<comment type="similarity">
    <text evidence="1">Belongs to the UPF0065 (bug) family.</text>
</comment>
<dbReference type="OrthoDB" id="8678477at2"/>
<accession>A0A1M5X8F1</accession>
<gene>
    <name evidence="3" type="ORF">SAMN04488135_106213</name>
</gene>
<protein>
    <submittedName>
        <fullName evidence="3">Tripartite-type tricarboxylate transporter, receptor component TctC</fullName>
    </submittedName>
</protein>
<dbReference type="Gene3D" id="3.40.190.150">
    <property type="entry name" value="Bordetella uptake gene, domain 1"/>
    <property type="match status" value="1"/>
</dbReference>
<dbReference type="PANTHER" id="PTHR42928">
    <property type="entry name" value="TRICARBOXYLATE-BINDING PROTEIN"/>
    <property type="match status" value="1"/>
</dbReference>
<dbReference type="AlphaFoldDB" id="A0A1M5X8F1"/>
<evidence type="ECO:0000256" key="1">
    <source>
        <dbReference type="ARBA" id="ARBA00006987"/>
    </source>
</evidence>
<organism evidence="3 4">
    <name type="scientific">Pollutimonas bauzanensis</name>
    <dbReference type="NCBI Taxonomy" id="658167"/>
    <lineage>
        <taxon>Bacteria</taxon>
        <taxon>Pseudomonadati</taxon>
        <taxon>Pseudomonadota</taxon>
        <taxon>Betaproteobacteria</taxon>
        <taxon>Burkholderiales</taxon>
        <taxon>Alcaligenaceae</taxon>
        <taxon>Pollutimonas</taxon>
    </lineage>
</organism>
<dbReference type="Proteomes" id="UP000184226">
    <property type="component" value="Unassembled WGS sequence"/>
</dbReference>
<dbReference type="PANTHER" id="PTHR42928:SF5">
    <property type="entry name" value="BLR1237 PROTEIN"/>
    <property type="match status" value="1"/>
</dbReference>
<evidence type="ECO:0000256" key="2">
    <source>
        <dbReference type="SAM" id="SignalP"/>
    </source>
</evidence>
<dbReference type="STRING" id="658167.SAMN04488135_106213"/>
<dbReference type="Gene3D" id="3.40.190.10">
    <property type="entry name" value="Periplasmic binding protein-like II"/>
    <property type="match status" value="1"/>
</dbReference>
<dbReference type="InterPro" id="IPR005064">
    <property type="entry name" value="BUG"/>
</dbReference>
<name>A0A1M5X8F1_9BURK</name>
<dbReference type="PIRSF" id="PIRSF017082">
    <property type="entry name" value="YflP"/>
    <property type="match status" value="1"/>
</dbReference>
<keyword evidence="2" id="KW-0732">Signal</keyword>
<evidence type="ECO:0000313" key="3">
    <source>
        <dbReference type="EMBL" id="SHH95922.1"/>
    </source>
</evidence>
<keyword evidence="4" id="KW-1185">Reference proteome</keyword>
<feature type="signal peptide" evidence="2">
    <location>
        <begin position="1"/>
        <end position="21"/>
    </location>
</feature>
<dbReference type="CDD" id="cd13578">
    <property type="entry name" value="PBP2_Bug27"/>
    <property type="match status" value="1"/>
</dbReference>
<reference evidence="3 4" key="1">
    <citation type="submission" date="2016-11" db="EMBL/GenBank/DDBJ databases">
        <authorList>
            <person name="Jaros S."/>
            <person name="Januszkiewicz K."/>
            <person name="Wedrychowicz H."/>
        </authorList>
    </citation>
    <scope>NUCLEOTIDE SEQUENCE [LARGE SCALE GENOMIC DNA]</scope>
    <source>
        <strain evidence="3 4">CGMCC 1.10190</strain>
    </source>
</reference>
<dbReference type="EMBL" id="FQXE01000006">
    <property type="protein sequence ID" value="SHH95922.1"/>
    <property type="molecule type" value="Genomic_DNA"/>
</dbReference>
<dbReference type="SUPFAM" id="SSF53850">
    <property type="entry name" value="Periplasmic binding protein-like II"/>
    <property type="match status" value="1"/>
</dbReference>
<dbReference type="InterPro" id="IPR042100">
    <property type="entry name" value="Bug_dom1"/>
</dbReference>
<evidence type="ECO:0000313" key="4">
    <source>
        <dbReference type="Proteomes" id="UP000184226"/>
    </source>
</evidence>
<keyword evidence="3" id="KW-0675">Receptor</keyword>
<feature type="chain" id="PRO_5012748183" evidence="2">
    <location>
        <begin position="22"/>
        <end position="323"/>
    </location>
</feature>
<dbReference type="RefSeq" id="WP_073103710.1">
    <property type="nucleotide sequence ID" value="NZ_FQXE01000006.1"/>
</dbReference>
<proteinExistence type="inferred from homology"/>
<dbReference type="Pfam" id="PF03401">
    <property type="entry name" value="TctC"/>
    <property type="match status" value="1"/>
</dbReference>
<sequence length="323" mass="33899">MKTIRFVLACTLSVMAAQASAQSADYPNRPVRVVVGFAPGGAADTVARIMSESFSKALKQTIVVENKPGAGSSIAADYVVKAPADGYTLLIASPSSISINPALNPGLTYTAKDLKAVTKITTSPLVLAVSTKTDIHSVADLIRIAKAKPDYLNYATSGNGSAPHLGAALFTLLTNTRMTHVPYRGGAPAIQSVMAGDTHLSFGTAPSVLAQAESGKLRPIAVSTKESSALVPSLPGMREAGLPDYNLEFWYGIFVPANTPAPVVQKIYDAAVIAMSDPKVKEGLAREGTETSVSKSPEDFDEFLAKEDKFWVNLAKSADIAVN</sequence>